<evidence type="ECO:0000256" key="2">
    <source>
        <dbReference type="ARBA" id="ARBA00022603"/>
    </source>
</evidence>
<reference evidence="4" key="1">
    <citation type="submission" date="2017-02" db="EMBL/GenBank/DDBJ databases">
        <title>Delving into the versatile metabolic prowess of the omnipresent phylum Bacteroidetes.</title>
        <authorList>
            <person name="Nobu M.K."/>
            <person name="Mei R."/>
            <person name="Narihiro T."/>
            <person name="Kuroda K."/>
            <person name="Liu W.-T."/>
        </authorList>
    </citation>
    <scope>NUCLEOTIDE SEQUENCE</scope>
    <source>
        <strain evidence="4">ADurb.Bin131</strain>
    </source>
</reference>
<keyword evidence="3" id="KW-0808">Transferase</keyword>
<evidence type="ECO:0000256" key="3">
    <source>
        <dbReference type="ARBA" id="ARBA00022679"/>
    </source>
</evidence>
<evidence type="ECO:0000256" key="1">
    <source>
        <dbReference type="ARBA" id="ARBA00007137"/>
    </source>
</evidence>
<name>A0A1V6CEA1_UNCT6</name>
<dbReference type="AlphaFoldDB" id="A0A1V6CEA1"/>
<dbReference type="GO" id="GO:0032259">
    <property type="term" value="P:methylation"/>
    <property type="evidence" value="ECO:0007669"/>
    <property type="project" value="UniProtKB-KW"/>
</dbReference>
<dbReference type="EMBL" id="MWDQ01000020">
    <property type="protein sequence ID" value="OQB75220.1"/>
    <property type="molecule type" value="Genomic_DNA"/>
</dbReference>
<proteinExistence type="inferred from homology"/>
<comment type="caution">
    <text evidence="4">The sequence shown here is derived from an EMBL/GenBank/DDBJ whole genome shotgun (WGS) entry which is preliminary data.</text>
</comment>
<dbReference type="Gene3D" id="3.20.20.480">
    <property type="entry name" value="Trimethylamine methyltransferase-like"/>
    <property type="match status" value="1"/>
</dbReference>
<sequence length="458" mass="50688">MKRIKWSLNGGMCEDEVQKIHNAALQMIDETGIYVPSEVALKILNNQPGVKIHNGNRVCVSPERVNELLGPFPRKPEFPQDKYSFSVSGYALRCFDLRTGEIKHSTTNDLIEFTKIAHALGVNGCAMIMPQDMPQKLAEIATYKMCLDVSDRIYGAGVFSDAQVYDIIQEILVILGNGYSCGMHIISPMAFDPFLLDMALRYIPKKAALSVGNMPMQGATCPITLPGALAQSCAEVLGGAAILKILGPECEVSITPFVYPFDMQYATIVYGGPDFILANLAAEQMAEFYGTRVMAKAFNTMGKFPDDAQVGLTAGAGMVMALVGMKNFGWSGTCCIDEVASVEEMIIEYEIFRAALHMTNGFEFDQNNLGVDVVRECAPQKSYLMHEDTVNHFRSQFFMSDIFSNEMFGPWDKAGRPTLREKARKKAFSLLASHSFKRDPAQQKELDAIWKKACELFG</sequence>
<keyword evidence="2 4" id="KW-0489">Methyltransferase</keyword>
<protein>
    <submittedName>
        <fullName evidence="4">Trimethylamine methyltransferase (MTTB)</fullName>
    </submittedName>
</protein>
<dbReference type="GO" id="GO:0015948">
    <property type="term" value="P:methanogenesis"/>
    <property type="evidence" value="ECO:0007669"/>
    <property type="project" value="InterPro"/>
</dbReference>
<dbReference type="Pfam" id="PF06253">
    <property type="entry name" value="MTTB"/>
    <property type="match status" value="1"/>
</dbReference>
<comment type="similarity">
    <text evidence="1">Belongs to the trimethylamine methyltransferase family.</text>
</comment>
<dbReference type="Proteomes" id="UP000485562">
    <property type="component" value="Unassembled WGS sequence"/>
</dbReference>
<gene>
    <name evidence="4" type="ORF">BWX89_00079</name>
</gene>
<organism evidence="4">
    <name type="scientific">candidate division TA06 bacterium ADurb.Bin131</name>
    <dbReference type="NCBI Taxonomy" id="1852827"/>
    <lineage>
        <taxon>Bacteria</taxon>
        <taxon>Bacteria division TA06</taxon>
    </lineage>
</organism>
<dbReference type="GO" id="GO:0008168">
    <property type="term" value="F:methyltransferase activity"/>
    <property type="evidence" value="ECO:0007669"/>
    <property type="project" value="UniProtKB-KW"/>
</dbReference>
<dbReference type="InterPro" id="IPR038601">
    <property type="entry name" value="MttB-like_sf"/>
</dbReference>
<evidence type="ECO:0000313" key="4">
    <source>
        <dbReference type="EMBL" id="OQB75220.1"/>
    </source>
</evidence>
<dbReference type="InterPro" id="IPR010426">
    <property type="entry name" value="MTTB_MeTrfase"/>
</dbReference>
<accession>A0A1V6CEA1</accession>